<proteinExistence type="predicted"/>
<keyword evidence="3" id="KW-1185">Reference proteome</keyword>
<feature type="transmembrane region" description="Helical" evidence="1">
    <location>
        <begin position="461"/>
        <end position="480"/>
    </location>
</feature>
<keyword evidence="1" id="KW-0812">Transmembrane</keyword>
<keyword evidence="1" id="KW-1133">Transmembrane helix</keyword>
<comment type="caution">
    <text evidence="2">The sequence shown here is derived from an EMBL/GenBank/DDBJ whole genome shotgun (WGS) entry which is preliminary data.</text>
</comment>
<evidence type="ECO:0000313" key="3">
    <source>
        <dbReference type="Proteomes" id="UP000788262"/>
    </source>
</evidence>
<name>A0ABS2W0J8_STRAS</name>
<keyword evidence="1" id="KW-0472">Membrane</keyword>
<organism evidence="2 3">
    <name type="scientific">Streptomyces actuosus</name>
    <dbReference type="NCBI Taxonomy" id="1885"/>
    <lineage>
        <taxon>Bacteria</taxon>
        <taxon>Bacillati</taxon>
        <taxon>Actinomycetota</taxon>
        <taxon>Actinomycetes</taxon>
        <taxon>Kitasatosporales</taxon>
        <taxon>Streptomycetaceae</taxon>
        <taxon>Streptomyces</taxon>
    </lineage>
</organism>
<evidence type="ECO:0000256" key="1">
    <source>
        <dbReference type="SAM" id="Phobius"/>
    </source>
</evidence>
<reference evidence="2 3" key="1">
    <citation type="submission" date="2021-02" db="EMBL/GenBank/DDBJ databases">
        <title>Whole genome sequencing of Streptomyces actuosus VRA1.</title>
        <authorList>
            <person name="Sen G."/>
            <person name="Sen A."/>
        </authorList>
    </citation>
    <scope>NUCLEOTIDE SEQUENCE [LARGE SCALE GENOMIC DNA]</scope>
    <source>
        <strain evidence="2 3">VRA1</strain>
    </source>
</reference>
<evidence type="ECO:0000313" key="2">
    <source>
        <dbReference type="EMBL" id="MBN0048660.1"/>
    </source>
</evidence>
<accession>A0ABS2W0J8</accession>
<dbReference type="RefSeq" id="WP_205386790.1">
    <property type="nucleotide sequence ID" value="NZ_JAFFZS010000044.1"/>
</dbReference>
<protein>
    <submittedName>
        <fullName evidence="2">Membrane-associated oxidoreductase</fullName>
    </submittedName>
</protein>
<dbReference type="EMBL" id="JAFFZS010000044">
    <property type="protein sequence ID" value="MBN0048660.1"/>
    <property type="molecule type" value="Genomic_DNA"/>
</dbReference>
<gene>
    <name evidence="2" type="ORF">JS756_32135</name>
</gene>
<sequence length="487" mass="53122">MEIGDLTPAELRVREAFAAGVHLDFRPSPDDRPADGATWGPERTVRAHVLRALLLDGPRQDGEIPALNLAGARITGQLDLQYATVGHPVRLRHCHFAEAPRCYAARMRELNLSESVLPGLVAHAVHVDGVLRLTRTRCTGTVRLGGARISGSLYLEGAEMSAPEGDDPVLQLNQAAIGADLWAPGLRVQGQARLNGAGIAGTVNLNEARLHHPGRAAFDAETLSTGGHVLLRHAEVLGWAGLRGARIAGRLDLSYARLSNPGGPMLRASSSVIGELWLRKGPPMEGSLNLRRARIERLMIEPESVPGEVMLGDLTYTSLAPHEPAERRLPMLERDRNGYVPHAYQQLTAAYRRVGDDHAARLVQLDKQRRHRRTLPWYGRLWGLVQDVTVGYGFRPLRAAGWLLSLLAIGSVTFALHHPLPLKADEAPPFDPVFYTLDLLLPVISFGQEAAFAPAGWYQTLSYVLVVTGWILATTVLAGVTRSVSRQ</sequence>
<dbReference type="Proteomes" id="UP000788262">
    <property type="component" value="Unassembled WGS sequence"/>
</dbReference>